<evidence type="ECO:0000256" key="4">
    <source>
        <dbReference type="ARBA" id="ARBA00022679"/>
    </source>
</evidence>
<dbReference type="VEuPathDB" id="GiardiaDB:DHA2_152219"/>
<evidence type="ECO:0000313" key="14">
    <source>
        <dbReference type="Proteomes" id="UP000018320"/>
    </source>
</evidence>
<evidence type="ECO:0000256" key="10">
    <source>
        <dbReference type="PROSITE-ProRule" id="PRU10141"/>
    </source>
</evidence>
<dbReference type="InterPro" id="IPR050660">
    <property type="entry name" value="NEK_Ser/Thr_kinase"/>
</dbReference>
<evidence type="ECO:0000256" key="3">
    <source>
        <dbReference type="ARBA" id="ARBA00022527"/>
    </source>
</evidence>
<dbReference type="VEuPathDB" id="GiardiaDB:GL50803_0086934"/>
<reference evidence="13 14" key="2">
    <citation type="journal article" date="2013" name="Genome Biol. Evol.">
        <title>Genome sequencing of Giardia lamblia genotypes A2 and B isolates (DH and GS) and comparative analysis with the genomes of genotypes A1 and E (WB and Pig).</title>
        <authorList>
            <person name="Adam R.D."/>
            <person name="Dahlstrom E.W."/>
            <person name="Martens C.A."/>
            <person name="Bruno D.P."/>
            <person name="Barbian K.D."/>
            <person name="Ricklefs S.M."/>
            <person name="Hernandez M.M."/>
            <person name="Narla N.P."/>
            <person name="Patel R.B."/>
            <person name="Porcella S.F."/>
            <person name="Nash T.E."/>
        </authorList>
    </citation>
    <scope>NUCLEOTIDE SEQUENCE [LARGE SCALE GENOMIC DNA]</scope>
    <source>
        <strain evidence="13 14">DH</strain>
    </source>
</reference>
<dbReference type="PANTHER" id="PTHR43671">
    <property type="entry name" value="SERINE/THREONINE-PROTEIN KINASE NEK"/>
    <property type="match status" value="1"/>
</dbReference>
<dbReference type="VEuPathDB" id="GiardiaDB:GL50803_0019223"/>
<keyword evidence="7 10" id="KW-0067">ATP-binding</keyword>
<feature type="binding site" evidence="10">
    <location>
        <position position="149"/>
    </location>
    <ligand>
        <name>ATP</name>
        <dbReference type="ChEBI" id="CHEBI:30616"/>
    </ligand>
</feature>
<evidence type="ECO:0000256" key="8">
    <source>
        <dbReference type="ARBA" id="ARBA00047899"/>
    </source>
</evidence>
<dbReference type="SUPFAM" id="SSF56112">
    <property type="entry name" value="Protein kinase-like (PK-like)"/>
    <property type="match status" value="1"/>
</dbReference>
<dbReference type="PROSITE" id="PS00107">
    <property type="entry name" value="PROTEIN_KINASE_ATP"/>
    <property type="match status" value="1"/>
</dbReference>
<dbReference type="PROSITE" id="PS50011">
    <property type="entry name" value="PROTEIN_KINASE_DOM"/>
    <property type="match status" value="1"/>
</dbReference>
<dbReference type="Proteomes" id="UP000018320">
    <property type="component" value="Unassembled WGS sequence"/>
</dbReference>
<keyword evidence="3 13" id="KW-0723">Serine/threonine-protein kinase</keyword>
<dbReference type="GO" id="GO:0005524">
    <property type="term" value="F:ATP binding"/>
    <property type="evidence" value="ECO:0007669"/>
    <property type="project" value="UniProtKB-UniRule"/>
</dbReference>
<evidence type="ECO:0000256" key="7">
    <source>
        <dbReference type="ARBA" id="ARBA00022840"/>
    </source>
</evidence>
<dbReference type="PROSITE" id="PS00109">
    <property type="entry name" value="PROTEIN_KINASE_TYR"/>
    <property type="match status" value="1"/>
</dbReference>
<dbReference type="InterPro" id="IPR000719">
    <property type="entry name" value="Prot_kinase_dom"/>
</dbReference>
<feature type="domain" description="Protein kinase" evidence="12">
    <location>
        <begin position="123"/>
        <end position="389"/>
    </location>
</feature>
<feature type="signal peptide" evidence="11">
    <location>
        <begin position="1"/>
        <end position="17"/>
    </location>
</feature>
<sequence>MLGRFVFVDLIIQFIWAQTSCRVGFSTTNYKDRSNNCASIKVFDSNNDKTQCADSNITKSAVVSLDFSAAGKRNLGSKRANCHICSVNLYRPRSEPKRLSPPNHPIAQSRIKKMSEAIDALLEDLGAELGSGAHGTVYGLKSAPDRAVKEIPTDGLPPDAQASLELELRTLPRLRHPNVVEYGRVVRHEGYIYVEMRRYAGSLDGAIRSLRRRRQLAPREMVVAVLRQVGAGLAYLHRPGKTDAAGAPLPALTHCDLRPANVLLDEAGAEFAISDFGLCREGPGGLASMAVPVYAAPEVLRGGSHTPAADMWSLGMVAYELAAGGRPPFLSGRAPAEVYVAGWRPDLGAVGDPVVRGVLAHLLVLEPERRLTAAALVELLDAEGGAPAVATALRFKALEDEVARLRGEVAGLRAALGSGAP</sequence>
<dbReference type="VEuPathDB" id="GiardiaDB:GL50581_4117"/>
<keyword evidence="5 10" id="KW-0547">Nucleotide-binding</keyword>
<comment type="similarity">
    <text evidence="1">Belongs to the protein kinase superfamily. NEK Ser/Thr protein kinase family. NIMA subfamily.</text>
</comment>
<dbReference type="InterPro" id="IPR008266">
    <property type="entry name" value="Tyr_kinase_AS"/>
</dbReference>
<dbReference type="AlphaFoldDB" id="V6T957"/>
<dbReference type="GO" id="GO:0004674">
    <property type="term" value="F:protein serine/threonine kinase activity"/>
    <property type="evidence" value="ECO:0007669"/>
    <property type="project" value="UniProtKB-KW"/>
</dbReference>
<accession>V6T957</accession>
<dbReference type="InterPro" id="IPR017441">
    <property type="entry name" value="Protein_kinase_ATP_BS"/>
</dbReference>
<comment type="catalytic activity">
    <reaction evidence="8">
        <text>L-threonyl-[protein] + ATP = O-phospho-L-threonyl-[protein] + ADP + H(+)</text>
        <dbReference type="Rhea" id="RHEA:46608"/>
        <dbReference type="Rhea" id="RHEA-COMP:11060"/>
        <dbReference type="Rhea" id="RHEA-COMP:11605"/>
        <dbReference type="ChEBI" id="CHEBI:15378"/>
        <dbReference type="ChEBI" id="CHEBI:30013"/>
        <dbReference type="ChEBI" id="CHEBI:30616"/>
        <dbReference type="ChEBI" id="CHEBI:61977"/>
        <dbReference type="ChEBI" id="CHEBI:456216"/>
        <dbReference type="EC" id="2.7.11.1"/>
    </reaction>
</comment>
<proteinExistence type="inferred from homology"/>
<evidence type="ECO:0000256" key="1">
    <source>
        <dbReference type="ARBA" id="ARBA00010886"/>
    </source>
</evidence>
<dbReference type="PANTHER" id="PTHR43671:SF98">
    <property type="entry name" value="SERINE_THREONINE-PROTEIN KINASE NEK11"/>
    <property type="match status" value="1"/>
</dbReference>
<keyword evidence="11" id="KW-0732">Signal</keyword>
<organism evidence="13 14">
    <name type="scientific">Giardia intestinalis</name>
    <name type="common">Giardia lamblia</name>
    <dbReference type="NCBI Taxonomy" id="5741"/>
    <lineage>
        <taxon>Eukaryota</taxon>
        <taxon>Metamonada</taxon>
        <taxon>Diplomonadida</taxon>
        <taxon>Hexamitidae</taxon>
        <taxon>Giardiinae</taxon>
        <taxon>Giardia</taxon>
    </lineage>
</organism>
<dbReference type="EMBL" id="AHGT01000090">
    <property type="protein sequence ID" value="ESU35269.1"/>
    <property type="molecule type" value="Genomic_DNA"/>
</dbReference>
<dbReference type="EC" id="2.7.11.1" evidence="2"/>
<evidence type="ECO:0000256" key="2">
    <source>
        <dbReference type="ARBA" id="ARBA00012513"/>
    </source>
</evidence>
<dbReference type="Gene3D" id="1.10.510.10">
    <property type="entry name" value="Transferase(Phosphotransferase) domain 1"/>
    <property type="match status" value="1"/>
</dbReference>
<protein>
    <recommendedName>
        <fullName evidence="2">non-specific serine/threonine protein kinase</fullName>
        <ecNumber evidence="2">2.7.11.1</ecNumber>
    </recommendedName>
</protein>
<dbReference type="VEuPathDB" id="GiardiaDB:QR46_0067"/>
<comment type="catalytic activity">
    <reaction evidence="9">
        <text>L-seryl-[protein] + ATP = O-phospho-L-seryl-[protein] + ADP + H(+)</text>
        <dbReference type="Rhea" id="RHEA:17989"/>
        <dbReference type="Rhea" id="RHEA-COMP:9863"/>
        <dbReference type="Rhea" id="RHEA-COMP:11604"/>
        <dbReference type="ChEBI" id="CHEBI:15378"/>
        <dbReference type="ChEBI" id="CHEBI:29999"/>
        <dbReference type="ChEBI" id="CHEBI:30616"/>
        <dbReference type="ChEBI" id="CHEBI:83421"/>
        <dbReference type="ChEBI" id="CHEBI:456216"/>
        <dbReference type="EC" id="2.7.11.1"/>
    </reaction>
</comment>
<dbReference type="Gene3D" id="3.30.200.20">
    <property type="entry name" value="Phosphorylase Kinase, domain 1"/>
    <property type="match status" value="1"/>
</dbReference>
<evidence type="ECO:0000256" key="9">
    <source>
        <dbReference type="ARBA" id="ARBA00048679"/>
    </source>
</evidence>
<evidence type="ECO:0000256" key="5">
    <source>
        <dbReference type="ARBA" id="ARBA00022741"/>
    </source>
</evidence>
<evidence type="ECO:0000313" key="13">
    <source>
        <dbReference type="EMBL" id="ESU35269.1"/>
    </source>
</evidence>
<reference evidence="14" key="1">
    <citation type="submission" date="2012-02" db="EMBL/GenBank/DDBJ databases">
        <title>Genome sequencing of Giardia lamblia Genotypes A2 and B isolates (DH and GS) and comparative analysis with the genomes of Genotypes A1 and E (WB and Pig).</title>
        <authorList>
            <person name="Adam R."/>
            <person name="Dahlstrom E."/>
            <person name="Martens C."/>
            <person name="Bruno D."/>
            <person name="Barbian K."/>
            <person name="Porcella S.F."/>
            <person name="Nash T."/>
        </authorList>
    </citation>
    <scope>NUCLEOTIDE SEQUENCE</scope>
    <source>
        <strain evidence="14">DH</strain>
    </source>
</reference>
<evidence type="ECO:0000259" key="12">
    <source>
        <dbReference type="PROSITE" id="PS50011"/>
    </source>
</evidence>
<evidence type="ECO:0000256" key="11">
    <source>
        <dbReference type="SAM" id="SignalP"/>
    </source>
</evidence>
<dbReference type="CDD" id="cd14014">
    <property type="entry name" value="STKc_PknB_like"/>
    <property type="match status" value="1"/>
</dbReference>
<name>V6T957_GIAIN</name>
<keyword evidence="6 13" id="KW-0418">Kinase</keyword>
<keyword evidence="4" id="KW-0808">Transferase</keyword>
<dbReference type="Pfam" id="PF00069">
    <property type="entry name" value="Pkinase"/>
    <property type="match status" value="1"/>
</dbReference>
<gene>
    <name evidence="13" type="ORF">DHA2_152219</name>
</gene>
<evidence type="ECO:0000256" key="6">
    <source>
        <dbReference type="ARBA" id="ARBA00022777"/>
    </source>
</evidence>
<comment type="caution">
    <text evidence="13">The sequence shown here is derived from an EMBL/GenBank/DDBJ whole genome shotgun (WGS) entry which is preliminary data.</text>
</comment>
<dbReference type="FunFam" id="1.10.510.10:FF:001228">
    <property type="entry name" value="Kinase, NEK"/>
    <property type="match status" value="1"/>
</dbReference>
<feature type="chain" id="PRO_5004751448" description="non-specific serine/threonine protein kinase" evidence="11">
    <location>
        <begin position="18"/>
        <end position="421"/>
    </location>
</feature>
<dbReference type="InterPro" id="IPR011009">
    <property type="entry name" value="Kinase-like_dom_sf"/>
</dbReference>